<dbReference type="NCBIfam" id="TIGR03678">
    <property type="entry name" value="het_cyc_patell"/>
    <property type="match status" value="1"/>
</dbReference>
<reference evidence="1 2" key="1">
    <citation type="journal article" date="2020" name="ISME J.">
        <title>Comparative genomics reveals insights into cyanobacterial evolution and habitat adaptation.</title>
        <authorList>
            <person name="Chen M.Y."/>
            <person name="Teng W.K."/>
            <person name="Zhao L."/>
            <person name="Hu C.X."/>
            <person name="Zhou Y.K."/>
            <person name="Han B.P."/>
            <person name="Song L.R."/>
            <person name="Shu W.S."/>
        </authorList>
    </citation>
    <scope>NUCLEOTIDE SEQUENCE [LARGE SCALE GENOMIC DNA]</scope>
    <source>
        <strain evidence="1 2">FACHB-119</strain>
    </source>
</reference>
<evidence type="ECO:0000313" key="2">
    <source>
        <dbReference type="Proteomes" id="UP000661112"/>
    </source>
</evidence>
<dbReference type="RefSeq" id="WP_190478715.1">
    <property type="nucleotide sequence ID" value="NZ_JACJSG010000057.1"/>
</dbReference>
<sequence>MNRKNIIPHQNQPIERISTGQLFNELAELSEEILQGNSNDSGVQASLQSVGPVPACLSGIWCSFDGEDIG</sequence>
<keyword evidence="2" id="KW-1185">Reference proteome</keyword>
<accession>A0ABR8DE78</accession>
<protein>
    <submittedName>
        <fullName evidence="1">Microcyclamide/patellamide family RiPP</fullName>
    </submittedName>
</protein>
<dbReference type="InterPro" id="IPR022264">
    <property type="entry name" value="Microcy/ptell_bactrcn_lead_pep"/>
</dbReference>
<proteinExistence type="predicted"/>
<dbReference type="InterPro" id="IPR044050">
    <property type="entry name" value="DUF5837"/>
</dbReference>
<organism evidence="1 2">
    <name type="scientific">Anabaena azotica FACHB-119</name>
    <dbReference type="NCBI Taxonomy" id="947527"/>
    <lineage>
        <taxon>Bacteria</taxon>
        <taxon>Bacillati</taxon>
        <taxon>Cyanobacteriota</taxon>
        <taxon>Cyanophyceae</taxon>
        <taxon>Nostocales</taxon>
        <taxon>Nostocaceae</taxon>
        <taxon>Anabaena</taxon>
        <taxon>Anabaena azotica</taxon>
    </lineage>
</organism>
<gene>
    <name evidence="1" type="ORF">H6G83_29435</name>
</gene>
<dbReference type="EMBL" id="JACJSG010000057">
    <property type="protein sequence ID" value="MBD2504680.1"/>
    <property type="molecule type" value="Genomic_DNA"/>
</dbReference>
<name>A0ABR8DE78_9NOST</name>
<evidence type="ECO:0000313" key="1">
    <source>
        <dbReference type="EMBL" id="MBD2504680.1"/>
    </source>
</evidence>
<dbReference type="Pfam" id="PF19155">
    <property type="entry name" value="DUF5837"/>
    <property type="match status" value="1"/>
</dbReference>
<dbReference type="Proteomes" id="UP000661112">
    <property type="component" value="Unassembled WGS sequence"/>
</dbReference>
<comment type="caution">
    <text evidence="1">The sequence shown here is derived from an EMBL/GenBank/DDBJ whole genome shotgun (WGS) entry which is preliminary data.</text>
</comment>